<name>A0A433VQW9_9CYAN</name>
<accession>A0A433VQW9</accession>
<proteinExistence type="predicted"/>
<dbReference type="RefSeq" id="WP_127080239.1">
    <property type="nucleotide sequence ID" value="NZ_RSCL01000003.1"/>
</dbReference>
<dbReference type="OrthoDB" id="582478at2"/>
<dbReference type="Proteomes" id="UP000271624">
    <property type="component" value="Unassembled WGS sequence"/>
</dbReference>
<comment type="caution">
    <text evidence="1">The sequence shown here is derived from an EMBL/GenBank/DDBJ whole genome shotgun (WGS) entry which is preliminary data.</text>
</comment>
<gene>
    <name evidence="1" type="ORF">DSM106972_016030</name>
</gene>
<reference evidence="1" key="1">
    <citation type="submission" date="2018-12" db="EMBL/GenBank/DDBJ databases">
        <authorList>
            <person name="Will S."/>
            <person name="Neumann-Schaal M."/>
            <person name="Henke P."/>
        </authorList>
    </citation>
    <scope>NUCLEOTIDE SEQUENCE</scope>
    <source>
        <strain evidence="1">PCC 7102</strain>
    </source>
</reference>
<sequence>MSSYEACYEQLALFTPHPSFSQLPTPKHEPYWDEITKEIAPEHIEEKWNPDDFGGTSFKAEGDQLTIFYDDLKEPPEPDDFNSIEEFEKAWSTWESVREQVINAPQKTAPEHIDNNSSDVTYTTSQLLNTGVRGQTEQSLQVAPEHTNNSSSKVAHTTSSLLNTAVREQLQQLPQNLVNGCTSNQKPGQKQVTHWVEPYWVERAAKKYKYYRYCWMQGRKINRIHIGSVNSNVAKERRHEVLQLISTGKLPGEIIDYLKPEIKN</sequence>
<dbReference type="EMBL" id="RSCL01000003">
    <property type="protein sequence ID" value="RUT08435.1"/>
    <property type="molecule type" value="Genomic_DNA"/>
</dbReference>
<reference evidence="1" key="2">
    <citation type="journal article" date="2019" name="Genome Biol. Evol.">
        <title>Day and night: Metabolic profiles and evolutionary relationships of six axenic non-marine cyanobacteria.</title>
        <authorList>
            <person name="Will S.E."/>
            <person name="Henke P."/>
            <person name="Boedeker C."/>
            <person name="Huang S."/>
            <person name="Brinkmann H."/>
            <person name="Rohde M."/>
            <person name="Jarek M."/>
            <person name="Friedl T."/>
            <person name="Seufert S."/>
            <person name="Schumacher M."/>
            <person name="Overmann J."/>
            <person name="Neumann-Schaal M."/>
            <person name="Petersen J."/>
        </authorList>
    </citation>
    <scope>NUCLEOTIDE SEQUENCE [LARGE SCALE GENOMIC DNA]</scope>
    <source>
        <strain evidence="1">PCC 7102</strain>
    </source>
</reference>
<organism evidence="1 2">
    <name type="scientific">Dulcicalothrix desertica PCC 7102</name>
    <dbReference type="NCBI Taxonomy" id="232991"/>
    <lineage>
        <taxon>Bacteria</taxon>
        <taxon>Bacillati</taxon>
        <taxon>Cyanobacteriota</taxon>
        <taxon>Cyanophyceae</taxon>
        <taxon>Nostocales</taxon>
        <taxon>Calotrichaceae</taxon>
        <taxon>Dulcicalothrix</taxon>
    </lineage>
</organism>
<protein>
    <submittedName>
        <fullName evidence="1">Uncharacterized protein</fullName>
    </submittedName>
</protein>
<dbReference type="AlphaFoldDB" id="A0A433VQW9"/>
<keyword evidence="2" id="KW-1185">Reference proteome</keyword>
<evidence type="ECO:0000313" key="2">
    <source>
        <dbReference type="Proteomes" id="UP000271624"/>
    </source>
</evidence>
<evidence type="ECO:0000313" key="1">
    <source>
        <dbReference type="EMBL" id="RUT08435.1"/>
    </source>
</evidence>